<feature type="disulfide bond" evidence="13">
    <location>
        <begin position="42"/>
        <end position="52"/>
    </location>
</feature>
<dbReference type="Ensembl" id="ENSPNYT00000011619.1">
    <property type="protein sequence ID" value="ENSPNYP00000011347.1"/>
    <property type="gene ID" value="ENSPNYG00000008553.1"/>
</dbReference>
<feature type="domain" description="EGF-like" evidence="15">
    <location>
        <begin position="216"/>
        <end position="252"/>
    </location>
</feature>
<feature type="domain" description="EGF-like" evidence="15">
    <location>
        <begin position="577"/>
        <end position="618"/>
    </location>
</feature>
<keyword evidence="3" id="KW-0272">Extracellular matrix</keyword>
<comment type="caution">
    <text evidence="13">Lacks conserved residue(s) required for the propagation of feature annotation.</text>
</comment>
<feature type="disulfide bond" evidence="13">
    <location>
        <begin position="1066"/>
        <end position="1076"/>
    </location>
</feature>
<feature type="domain" description="EGF-like" evidence="15">
    <location>
        <begin position="1019"/>
        <end position="1061"/>
    </location>
</feature>
<feature type="domain" description="EGF-like" evidence="15">
    <location>
        <begin position="739"/>
        <end position="774"/>
    </location>
</feature>
<sequence length="1356" mass="146020">CVYSNTRSSAVCVRVCVRDRVTSTNRTTRTLKQVCLPPAVLCPLLCKNGGVCLQKDRCLCPPNFTGKFCQIPVTPTDSSAAFSTNEIVKPVLLSAMASNQELVSGFTPTLRTLSSSSSSSGSAGAPAPAGSRVLAQTVRGDSVYTQQSGFKYCFREVQDGQCSSPLPGLRSKEMCCRGIGKAWGIDDCVICPEITGQSDASCPVGFERANGTQCVDVNECLQPGLCENGICVNTRGSYSCVCRLGFILDASHGICISQSVISEEKGQCYRVLGSGLGPSSCSLPILKSITKQICCCSRVGKAWGPDCQRCPYFGSVAFKEICPAGPGYQYSPSTLKFNQRVSEPEGGGGAVLRVPPVPQELGPDPVLPNLSPSQAQAFPPPPPLRPPLRPPRPPPGLCSLAVLVPRPPRAEPGLPVQGVCESRPGVCGRGRCVDQPGGKHTCVCDRGFQLSSQHTHCQDVNECLQSPAVCSVGECVNSIGSYRCVCPSGYRSNSQQTSCQDIDECRQNPCVNGRCDNTAGSYRCICRLGYRLVGNTCTDVDECRQNPCSNGRCENTPGSYRCVCHHGYKPQNNTCTDIDECASGRVCEAERVCVNTVGSFRCDCAPGYRTSSLGRQCRGEVGDFCFSRGECVNTPGSYTCVCSQGFTLSENRTACLGESRRSNGERLSGRFFGFVRMSVFRCLSISFNTTVQKSFTPVQSAMACRARRHHCMLREMLCRPSAAACLWLFSFVFSCLCADVDECVKAGVCSDGRCVNTEGSFQCDCQIGFTTNPEGTACLGMRTHTHKCDTFNVDECVLSGGSICGSQRCENTIGSYSCLTNCEPGYQVNHAGICEDINECGNTTVCGANAYCQNLFGTYRCICDQGFTSSADGKTCVDVNECVSLPGVCGSARCENVEGSFMCECDQAGHSYDTAARRCVHAASVPANPLPPPPPPPLSTPARPGELRECYYNLAERGTCSLLATNTTQQECCCTLGQGWGLGCQYHPCPTAYTAEFLTLCPSGNGYVTEGPGAFSYRDVDECKRFHPEVCKNGVCVNNIPGYSCYCSSGYVYNSTLLECVDHDECEEESCVGGICVNTVGSYYCSCQPPLVLDDTQRNCVNSSDLNQDENLSICWQHVTTGLVCQSVLMGAHITFTDCCCLYGQGWGFSCALCPAPDTDYGPPDSSQSRPPPFRIPPDPRADIGLGVLPHPPSRPDSPPLSLAPLPGGRYEETEEEGEDRAWRPGPPFPSFTDRSGGGGVPRRLYEMKPAFSFSHLSGRYESYASLSTAEDCGILHGCENGRCIRVAEGYTCDCYQGYELDMTTMTCIDVNECEDSVRIEYPCVNARCVNTDGSYRCVCRRGYVMSRRPNHCVAA</sequence>
<keyword evidence="4 13" id="KW-0245">EGF-like domain</keyword>
<keyword evidence="2" id="KW-0964">Secreted</keyword>
<dbReference type="InterPro" id="IPR001881">
    <property type="entry name" value="EGF-like_Ca-bd_dom"/>
</dbReference>
<feature type="domain" description="EGF-like" evidence="15">
    <location>
        <begin position="501"/>
        <end position="538"/>
    </location>
</feature>
<evidence type="ECO:0000256" key="1">
    <source>
        <dbReference type="ARBA" id="ARBA00004498"/>
    </source>
</evidence>
<dbReference type="SUPFAM" id="SSF57581">
    <property type="entry name" value="TB module/8-cys domain"/>
    <property type="match status" value="4"/>
</dbReference>
<organism evidence="17">
    <name type="scientific">Pundamilia nyererei</name>
    <dbReference type="NCBI Taxonomy" id="303518"/>
    <lineage>
        <taxon>Eukaryota</taxon>
        <taxon>Metazoa</taxon>
        <taxon>Chordata</taxon>
        <taxon>Craniata</taxon>
        <taxon>Vertebrata</taxon>
        <taxon>Euteleostomi</taxon>
        <taxon>Actinopterygii</taxon>
        <taxon>Neopterygii</taxon>
        <taxon>Teleostei</taxon>
        <taxon>Neoteleostei</taxon>
        <taxon>Acanthomorphata</taxon>
        <taxon>Ovalentaria</taxon>
        <taxon>Cichlomorphae</taxon>
        <taxon>Cichliformes</taxon>
        <taxon>Cichlidae</taxon>
        <taxon>African cichlids</taxon>
        <taxon>Pseudocrenilabrinae</taxon>
        <taxon>Haplochromini</taxon>
        <taxon>Pundamilia</taxon>
    </lineage>
</organism>
<feature type="domain" description="EGF-like" evidence="15">
    <location>
        <begin position="539"/>
        <end position="576"/>
    </location>
</feature>
<dbReference type="FunFam" id="2.10.25.10:FF:000019">
    <property type="entry name" value="latent-transforming growth factor beta-binding protein 1 isoform X2"/>
    <property type="match status" value="1"/>
</dbReference>
<dbReference type="InterPro" id="IPR009030">
    <property type="entry name" value="Growth_fac_rcpt_cys_sf"/>
</dbReference>
<reference evidence="17" key="1">
    <citation type="submission" date="2023-09" db="UniProtKB">
        <authorList>
            <consortium name="Ensembl"/>
        </authorList>
    </citation>
    <scope>IDENTIFICATION</scope>
</reference>
<dbReference type="PANTHER" id="PTHR24039">
    <property type="entry name" value="FIBRILLIN-RELATED"/>
    <property type="match status" value="1"/>
</dbReference>
<keyword evidence="6" id="KW-0677">Repeat</keyword>
<dbReference type="PROSITE" id="PS00010">
    <property type="entry name" value="ASX_HYDROXYL"/>
    <property type="match status" value="10"/>
</dbReference>
<dbReference type="InterPro" id="IPR000742">
    <property type="entry name" value="EGF"/>
</dbReference>
<dbReference type="SUPFAM" id="SSF57196">
    <property type="entry name" value="EGF/Laminin"/>
    <property type="match status" value="7"/>
</dbReference>
<dbReference type="Gene3D" id="2.10.25.10">
    <property type="entry name" value="Laminin"/>
    <property type="match status" value="16"/>
</dbReference>
<dbReference type="Pfam" id="PF00683">
    <property type="entry name" value="TB"/>
    <property type="match status" value="4"/>
</dbReference>
<evidence type="ECO:0000256" key="11">
    <source>
        <dbReference type="ARBA" id="ARBA00064273"/>
    </source>
</evidence>
<dbReference type="GO" id="GO:0005509">
    <property type="term" value="F:calcium ion binding"/>
    <property type="evidence" value="ECO:0007669"/>
    <property type="project" value="InterPro"/>
</dbReference>
<dbReference type="InterPro" id="IPR026823">
    <property type="entry name" value="cEGF"/>
</dbReference>
<dbReference type="FunFam" id="2.10.25.10:FF:000139">
    <property type="entry name" value="Fibulin-1"/>
    <property type="match status" value="1"/>
</dbReference>
<feature type="disulfide bond" evidence="13">
    <location>
        <begin position="60"/>
        <end position="69"/>
    </location>
</feature>
<feature type="domain" description="TB" evidence="16">
    <location>
        <begin position="151"/>
        <end position="192"/>
    </location>
</feature>
<dbReference type="InterPro" id="IPR000152">
    <property type="entry name" value="EGF-type_Asp/Asn_hydroxyl_site"/>
</dbReference>
<feature type="domain" description="TB" evidence="16">
    <location>
        <begin position="948"/>
        <end position="1001"/>
    </location>
</feature>
<dbReference type="PROSITE" id="PS51364">
    <property type="entry name" value="TB"/>
    <property type="match status" value="4"/>
</dbReference>
<evidence type="ECO:0000259" key="15">
    <source>
        <dbReference type="PROSITE" id="PS50026"/>
    </source>
</evidence>
<feature type="domain" description="TB" evidence="16">
    <location>
        <begin position="1113"/>
        <end position="1161"/>
    </location>
</feature>
<dbReference type="FunFam" id="2.10.25.10:FF:000002">
    <property type="entry name" value="Latent-transforming growth factor beta-binding protein 3"/>
    <property type="match status" value="1"/>
</dbReference>
<dbReference type="Pfam" id="PF07645">
    <property type="entry name" value="EGF_CA"/>
    <property type="match status" value="11"/>
</dbReference>
<keyword evidence="9" id="KW-0340">Growth factor binding</keyword>
<proteinExistence type="inferred from homology"/>
<evidence type="ECO:0000256" key="2">
    <source>
        <dbReference type="ARBA" id="ARBA00022525"/>
    </source>
</evidence>
<feature type="domain" description="TB" evidence="16">
    <location>
        <begin position="266"/>
        <end position="322"/>
    </location>
</feature>
<dbReference type="GeneTree" id="ENSGT00940000158234"/>
<dbReference type="PROSITE" id="PS50026">
    <property type="entry name" value="EGF_3"/>
    <property type="match status" value="11"/>
</dbReference>
<feature type="domain" description="EGF-like" evidence="15">
    <location>
        <begin position="459"/>
        <end position="500"/>
    </location>
</feature>
<dbReference type="SUPFAM" id="SSF57184">
    <property type="entry name" value="Growth factor receptor domain"/>
    <property type="match status" value="3"/>
</dbReference>
<dbReference type="GO" id="GO:0071944">
    <property type="term" value="C:cell periphery"/>
    <property type="evidence" value="ECO:0007669"/>
    <property type="project" value="UniProtKB-ARBA"/>
</dbReference>
<feature type="compositionally biased region" description="Pro residues" evidence="14">
    <location>
        <begin position="1170"/>
        <end position="1179"/>
    </location>
</feature>
<evidence type="ECO:0000256" key="6">
    <source>
        <dbReference type="ARBA" id="ARBA00022737"/>
    </source>
</evidence>
<dbReference type="SMART" id="SM00181">
    <property type="entry name" value="EGF"/>
    <property type="match status" value="16"/>
</dbReference>
<evidence type="ECO:0000256" key="9">
    <source>
        <dbReference type="ARBA" id="ARBA00023183"/>
    </source>
</evidence>
<dbReference type="InterPro" id="IPR036773">
    <property type="entry name" value="TB_dom_sf"/>
</dbReference>
<evidence type="ECO:0000256" key="13">
    <source>
        <dbReference type="PROSITE-ProRule" id="PRU00076"/>
    </source>
</evidence>
<dbReference type="FunFam" id="3.90.290.10:FF:000001">
    <property type="entry name" value="Latent-transforming growth factor beta-binding protein 3 isoform 1"/>
    <property type="match status" value="1"/>
</dbReference>
<dbReference type="CDD" id="cd00054">
    <property type="entry name" value="EGF_CA"/>
    <property type="match status" value="9"/>
</dbReference>
<keyword evidence="8" id="KW-0325">Glycoprotein</keyword>
<evidence type="ECO:0000313" key="17">
    <source>
        <dbReference type="Ensembl" id="ENSPNYP00000011347.1"/>
    </source>
</evidence>
<comment type="similarity">
    <text evidence="10">Belongs to the LTBP family.</text>
</comment>
<feature type="compositionally biased region" description="Pro residues" evidence="14">
    <location>
        <begin position="1190"/>
        <end position="1199"/>
    </location>
</feature>
<feature type="compositionally biased region" description="Pro residues" evidence="14">
    <location>
        <begin position="378"/>
        <end position="391"/>
    </location>
</feature>
<dbReference type="FunFam" id="2.10.25.10:FF:000017">
    <property type="entry name" value="latent-transforming growth factor beta-binding protein 4 isoform X1"/>
    <property type="match status" value="2"/>
</dbReference>
<feature type="disulfide bond" evidence="13">
    <location>
        <begin position="543"/>
        <end position="553"/>
    </location>
</feature>
<dbReference type="PANTHER" id="PTHR24039:SF55">
    <property type="entry name" value="FIBULIN-1"/>
    <property type="match status" value="1"/>
</dbReference>
<keyword evidence="5" id="KW-0732">Signal</keyword>
<evidence type="ECO:0000256" key="14">
    <source>
        <dbReference type="SAM" id="MobiDB-lite"/>
    </source>
</evidence>
<dbReference type="FunFam" id="2.10.25.10:FF:000005">
    <property type="entry name" value="Fibrillin 2"/>
    <property type="match status" value="1"/>
</dbReference>
<comment type="subunit">
    <text evidence="11">Forms part of the large latent transforming growth factor beta precursor complex; removal is essential for activation of complex. Interacts with LTBP1 and TGFB1. Interacts with EFEMP2; this interaction promotes fibrillar deposition of EFEMP2.</text>
</comment>
<dbReference type="SMART" id="SM00179">
    <property type="entry name" value="EGF_CA"/>
    <property type="match status" value="16"/>
</dbReference>
<dbReference type="Pfam" id="PF12662">
    <property type="entry name" value="cEGF"/>
    <property type="match status" value="1"/>
</dbReference>
<evidence type="ECO:0000256" key="4">
    <source>
        <dbReference type="ARBA" id="ARBA00022536"/>
    </source>
</evidence>
<dbReference type="PROSITE" id="PS00022">
    <property type="entry name" value="EGF_1"/>
    <property type="match status" value="1"/>
</dbReference>
<feature type="region of interest" description="Disordered" evidence="14">
    <location>
        <begin position="339"/>
        <end position="391"/>
    </location>
</feature>
<dbReference type="InterPro" id="IPR049883">
    <property type="entry name" value="NOTCH1_EGF-like"/>
</dbReference>
<accession>A0A3B4FLC4</accession>
<evidence type="ECO:0000256" key="7">
    <source>
        <dbReference type="ARBA" id="ARBA00023157"/>
    </source>
</evidence>
<keyword evidence="7 13" id="KW-1015">Disulfide bond</keyword>
<evidence type="ECO:0000256" key="10">
    <source>
        <dbReference type="ARBA" id="ARBA00038081"/>
    </source>
</evidence>
<protein>
    <recommendedName>
        <fullName evidence="12">Latent-transforming growth factor beta-binding protein 4</fullName>
    </recommendedName>
</protein>
<dbReference type="FunFam" id="2.10.25.10:FF:000115">
    <property type="entry name" value="latent-transforming growth factor beta-binding protein 4 isoform X2"/>
    <property type="match status" value="1"/>
</dbReference>
<evidence type="ECO:0000259" key="16">
    <source>
        <dbReference type="PROSITE" id="PS51364"/>
    </source>
</evidence>
<dbReference type="PROSITE" id="PS01187">
    <property type="entry name" value="EGF_CA"/>
    <property type="match status" value="6"/>
</dbReference>
<feature type="domain" description="EGF-like" evidence="15">
    <location>
        <begin position="836"/>
        <end position="877"/>
    </location>
</feature>
<feature type="disulfide bond" evidence="13">
    <location>
        <begin position="505"/>
        <end position="515"/>
    </location>
</feature>
<dbReference type="Gene3D" id="3.90.290.10">
    <property type="entry name" value="TGF-beta binding (TB) domain"/>
    <property type="match status" value="4"/>
</dbReference>
<dbReference type="FunFam" id="2.10.25.10:FF:000046">
    <property type="entry name" value="Latent-transforming growth factor beta-binding protein 1 isoform x2"/>
    <property type="match status" value="1"/>
</dbReference>
<evidence type="ECO:0000256" key="5">
    <source>
        <dbReference type="ARBA" id="ARBA00022729"/>
    </source>
</evidence>
<evidence type="ECO:0000256" key="8">
    <source>
        <dbReference type="ARBA" id="ARBA00023180"/>
    </source>
</evidence>
<dbReference type="PROSITE" id="PS01186">
    <property type="entry name" value="EGF_2"/>
    <property type="match status" value="8"/>
</dbReference>
<name>A0A3B4FLC4_9CICH</name>
<dbReference type="InterPro" id="IPR018097">
    <property type="entry name" value="EGF_Ca-bd_CS"/>
</dbReference>
<evidence type="ECO:0000256" key="3">
    <source>
        <dbReference type="ARBA" id="ARBA00022530"/>
    </source>
</evidence>
<dbReference type="GO" id="GO:0019838">
    <property type="term" value="F:growth factor binding"/>
    <property type="evidence" value="ECO:0007669"/>
    <property type="project" value="UniProtKB-KW"/>
</dbReference>
<dbReference type="STRING" id="303518.ENSPNYP00000011347"/>
<evidence type="ECO:0000256" key="12">
    <source>
        <dbReference type="ARBA" id="ARBA00072995"/>
    </source>
</evidence>
<comment type="subcellular location">
    <subcellularLocation>
        <location evidence="1">Secreted</location>
        <location evidence="1">Extracellular space</location>
        <location evidence="1">Extracellular matrix</location>
    </subcellularLocation>
</comment>
<dbReference type="FunFam" id="2.10.25.10:FF:000024">
    <property type="entry name" value="Putative latent-transforming growth factor beta-binding protein 2"/>
    <property type="match status" value="1"/>
</dbReference>
<feature type="region of interest" description="Disordered" evidence="14">
    <location>
        <begin position="1161"/>
        <end position="1240"/>
    </location>
</feature>
<feature type="domain" description="EGF-like" evidence="15">
    <location>
        <begin position="1310"/>
        <end position="1354"/>
    </location>
</feature>
<dbReference type="InterPro" id="IPR017878">
    <property type="entry name" value="TB_dom"/>
</dbReference>
<feature type="domain" description="EGF-like" evidence="15">
    <location>
        <begin position="38"/>
        <end position="70"/>
    </location>
</feature>
<dbReference type="FunFam" id="2.10.25.10:FF:000056">
    <property type="entry name" value="Latent-transforming growth factor beta-binding protein 3 isoform 2"/>
    <property type="match status" value="1"/>
</dbReference>
<feature type="domain" description="EGF-like" evidence="15">
    <location>
        <begin position="1062"/>
        <end position="1097"/>
    </location>
</feature>